<dbReference type="GO" id="GO:0046872">
    <property type="term" value="F:metal ion binding"/>
    <property type="evidence" value="ECO:0007669"/>
    <property type="project" value="UniProtKB-KW"/>
</dbReference>
<evidence type="ECO:0000256" key="5">
    <source>
        <dbReference type="ARBA" id="ARBA00023004"/>
    </source>
</evidence>
<accession>A0A0F9R697</accession>
<dbReference type="GO" id="GO:0051539">
    <property type="term" value="F:4 iron, 4 sulfur cluster binding"/>
    <property type="evidence" value="ECO:0007669"/>
    <property type="project" value="UniProtKB-KW"/>
</dbReference>
<evidence type="ECO:0000259" key="7">
    <source>
        <dbReference type="Pfam" id="PF04055"/>
    </source>
</evidence>
<evidence type="ECO:0008006" key="10">
    <source>
        <dbReference type="Google" id="ProtNLM"/>
    </source>
</evidence>
<dbReference type="EMBL" id="LAZR01001429">
    <property type="protein sequence ID" value="KKN44792.1"/>
    <property type="molecule type" value="Genomic_DNA"/>
</dbReference>
<reference evidence="9" key="1">
    <citation type="journal article" date="2015" name="Nature">
        <title>Complex archaea that bridge the gap between prokaryotes and eukaryotes.</title>
        <authorList>
            <person name="Spang A."/>
            <person name="Saw J.H."/>
            <person name="Jorgensen S.L."/>
            <person name="Zaremba-Niedzwiedzka K."/>
            <person name="Martijn J."/>
            <person name="Lind A.E."/>
            <person name="van Eijk R."/>
            <person name="Schleper C."/>
            <person name="Guy L."/>
            <person name="Ettema T.J."/>
        </authorList>
    </citation>
    <scope>NUCLEOTIDE SEQUENCE</scope>
</reference>
<dbReference type="InterPro" id="IPR050377">
    <property type="entry name" value="Radical_SAM_PqqE_MftC-like"/>
</dbReference>
<dbReference type="SFLD" id="SFLDG01067">
    <property type="entry name" value="SPASM/twitch_domain_containing"/>
    <property type="match status" value="1"/>
</dbReference>
<feature type="domain" description="4Fe4S-binding SPASM" evidence="8">
    <location>
        <begin position="372"/>
        <end position="435"/>
    </location>
</feature>
<keyword evidence="5" id="KW-0408">Iron</keyword>
<evidence type="ECO:0000256" key="3">
    <source>
        <dbReference type="ARBA" id="ARBA00022691"/>
    </source>
</evidence>
<proteinExistence type="predicted"/>
<name>A0A0F9R697_9ZZZZ</name>
<evidence type="ECO:0000256" key="6">
    <source>
        <dbReference type="ARBA" id="ARBA00023014"/>
    </source>
</evidence>
<dbReference type="SFLD" id="SFLDG01387">
    <property type="entry name" value="BtrN-like_SPASM_domain_contain"/>
    <property type="match status" value="1"/>
</dbReference>
<keyword evidence="2" id="KW-0004">4Fe-4S</keyword>
<dbReference type="InterPro" id="IPR007197">
    <property type="entry name" value="rSAM"/>
</dbReference>
<evidence type="ECO:0000313" key="9">
    <source>
        <dbReference type="EMBL" id="KKN44792.1"/>
    </source>
</evidence>
<evidence type="ECO:0000259" key="8">
    <source>
        <dbReference type="Pfam" id="PF13186"/>
    </source>
</evidence>
<dbReference type="SUPFAM" id="SSF102114">
    <property type="entry name" value="Radical SAM enzymes"/>
    <property type="match status" value="1"/>
</dbReference>
<dbReference type="PANTHER" id="PTHR11228">
    <property type="entry name" value="RADICAL SAM DOMAIN PROTEIN"/>
    <property type="match status" value="1"/>
</dbReference>
<feature type="domain" description="Radical SAM core" evidence="7">
    <location>
        <begin position="142"/>
        <end position="275"/>
    </location>
</feature>
<dbReference type="InterPro" id="IPR013785">
    <property type="entry name" value="Aldolase_TIM"/>
</dbReference>
<keyword evidence="3" id="KW-0949">S-adenosyl-L-methionine</keyword>
<dbReference type="GO" id="GO:0003824">
    <property type="term" value="F:catalytic activity"/>
    <property type="evidence" value="ECO:0007669"/>
    <property type="project" value="InterPro"/>
</dbReference>
<dbReference type="InterPro" id="IPR023885">
    <property type="entry name" value="4Fe4S-binding_SPASM_dom"/>
</dbReference>
<dbReference type="PANTHER" id="PTHR11228:SF34">
    <property type="entry name" value="TUNGSTEN-CONTAINING ALDEHYDE FERREDOXIN OXIDOREDUCTASE COFACTOR MODIFYING PROTEIN"/>
    <property type="match status" value="1"/>
</dbReference>
<dbReference type="CDD" id="cd21109">
    <property type="entry name" value="SPASM"/>
    <property type="match status" value="1"/>
</dbReference>
<evidence type="ECO:0000256" key="1">
    <source>
        <dbReference type="ARBA" id="ARBA00001966"/>
    </source>
</evidence>
<evidence type="ECO:0000256" key="4">
    <source>
        <dbReference type="ARBA" id="ARBA00022723"/>
    </source>
</evidence>
<dbReference type="CDD" id="cd01335">
    <property type="entry name" value="Radical_SAM"/>
    <property type="match status" value="1"/>
</dbReference>
<dbReference type="Pfam" id="PF04055">
    <property type="entry name" value="Radical_SAM"/>
    <property type="match status" value="1"/>
</dbReference>
<protein>
    <recommendedName>
        <fullName evidence="10">Radical SAM core domain-containing protein</fullName>
    </recommendedName>
</protein>
<dbReference type="InterPro" id="IPR058240">
    <property type="entry name" value="rSAM_sf"/>
</dbReference>
<dbReference type="PROSITE" id="PS01305">
    <property type="entry name" value="MOAA_NIFB_PQQE"/>
    <property type="match status" value="1"/>
</dbReference>
<dbReference type="AlphaFoldDB" id="A0A0F9R697"/>
<gene>
    <name evidence="9" type="ORF">LCGC14_0689580</name>
</gene>
<organism evidence="9">
    <name type="scientific">marine sediment metagenome</name>
    <dbReference type="NCBI Taxonomy" id="412755"/>
    <lineage>
        <taxon>unclassified sequences</taxon>
        <taxon>metagenomes</taxon>
        <taxon>ecological metagenomes</taxon>
    </lineage>
</organism>
<dbReference type="SFLD" id="SFLDS00029">
    <property type="entry name" value="Radical_SAM"/>
    <property type="match status" value="1"/>
</dbReference>
<dbReference type="Pfam" id="PF13186">
    <property type="entry name" value="SPASM"/>
    <property type="match status" value="1"/>
</dbReference>
<evidence type="ECO:0000256" key="2">
    <source>
        <dbReference type="ARBA" id="ARBA00022485"/>
    </source>
</evidence>
<keyword evidence="6" id="KW-0411">Iron-sulfur</keyword>
<keyword evidence="4" id="KW-0479">Metal-binding</keyword>
<sequence length="438" mass="51069">MLKNAREILETVSNSYFKRYDLDKEWSQFTEQVNNYRNTIGREPFMFEIINKLLVSIEDSIKNQVLYTLYQKDKEWFFNTGQFFLYNLSQWITNFNNNGSGIVEHQSIPEFTKKWWSKFLELENECEKIKNETSFPKKILLELTNNCNLNCIMCGIGKNVYEPSRNLPIDLLFSLSENVLKNTDLIRLNGLGESTILPNFLEYLNILSELPAQLEIVTNLTVANNKIWDKLLENNTTFLISCDSSSSKLYESIRRGASFTGFKKNLKYIGANISNPLQGQIIFTLMESNVLEITKVVELAAEMSLGGVIINVVKADPNQNGWLYQQFENIKEQFQYAYNLAESFNIVLKLPDHIGNLPISKSISNLSCQLHCNNPWEEVYIRYNGDLTVCNMLNPYIYGNCQNYSFDEVWNGLNAKLFRRFVNTEFRHYYCRNCYYLV</sequence>
<dbReference type="Gene3D" id="3.20.20.70">
    <property type="entry name" value="Aldolase class I"/>
    <property type="match status" value="1"/>
</dbReference>
<comment type="caution">
    <text evidence="9">The sequence shown here is derived from an EMBL/GenBank/DDBJ whole genome shotgun (WGS) entry which is preliminary data.</text>
</comment>
<dbReference type="InterPro" id="IPR000385">
    <property type="entry name" value="MoaA_NifB_PqqE_Fe-S-bd_CS"/>
</dbReference>
<dbReference type="InterPro" id="IPR034391">
    <property type="entry name" value="AdoMet-like_SPASM_containing"/>
</dbReference>
<comment type="cofactor">
    <cofactor evidence="1">
        <name>[4Fe-4S] cluster</name>
        <dbReference type="ChEBI" id="CHEBI:49883"/>
    </cofactor>
</comment>